<feature type="transmembrane region" description="Helical" evidence="2">
    <location>
        <begin position="47"/>
        <end position="68"/>
    </location>
</feature>
<dbReference type="PANTHER" id="PTHR30487:SF0">
    <property type="entry name" value="PREPILIN LEADER PEPTIDASE_N-METHYLTRANSFERASE-RELATED"/>
    <property type="match status" value="1"/>
</dbReference>
<dbReference type="AlphaFoldDB" id="A0A517Z462"/>
<evidence type="ECO:0000313" key="4">
    <source>
        <dbReference type="EMBL" id="QDU37278.1"/>
    </source>
</evidence>
<evidence type="ECO:0000313" key="5">
    <source>
        <dbReference type="Proteomes" id="UP000320496"/>
    </source>
</evidence>
<accession>A0A517Z462</accession>
<proteinExistence type="inferred from homology"/>
<dbReference type="KEGG" id="mri:Mal4_15880"/>
<keyword evidence="2" id="KW-0472">Membrane</keyword>
<protein>
    <submittedName>
        <fullName evidence="4">Type IV leader peptidase family protein</fullName>
    </submittedName>
</protein>
<evidence type="ECO:0000256" key="2">
    <source>
        <dbReference type="SAM" id="Phobius"/>
    </source>
</evidence>
<dbReference type="GO" id="GO:0006465">
    <property type="term" value="P:signal peptide processing"/>
    <property type="evidence" value="ECO:0007669"/>
    <property type="project" value="TreeGrafter"/>
</dbReference>
<dbReference type="GO" id="GO:0005886">
    <property type="term" value="C:plasma membrane"/>
    <property type="evidence" value="ECO:0007669"/>
    <property type="project" value="TreeGrafter"/>
</dbReference>
<dbReference type="InterPro" id="IPR050882">
    <property type="entry name" value="Prepilin_peptidase/N-MTase"/>
</dbReference>
<dbReference type="InterPro" id="IPR000045">
    <property type="entry name" value="Prepilin_IV_endopep_pep"/>
</dbReference>
<feature type="domain" description="Prepilin type IV endopeptidase peptidase" evidence="3">
    <location>
        <begin position="3"/>
        <end position="102"/>
    </location>
</feature>
<feature type="transmembrane region" description="Helical" evidence="2">
    <location>
        <begin position="145"/>
        <end position="163"/>
    </location>
</feature>
<dbReference type="GO" id="GO:0004190">
    <property type="term" value="F:aspartic-type endopeptidase activity"/>
    <property type="evidence" value="ECO:0007669"/>
    <property type="project" value="InterPro"/>
</dbReference>
<keyword evidence="2" id="KW-0812">Transmembrane</keyword>
<evidence type="ECO:0000259" key="3">
    <source>
        <dbReference type="Pfam" id="PF01478"/>
    </source>
</evidence>
<evidence type="ECO:0000256" key="1">
    <source>
        <dbReference type="ARBA" id="ARBA00005801"/>
    </source>
</evidence>
<dbReference type="Gene3D" id="1.20.120.1220">
    <property type="match status" value="1"/>
</dbReference>
<gene>
    <name evidence="4" type="ORF">Mal4_15880</name>
</gene>
<organism evidence="4 5">
    <name type="scientific">Maioricimonas rarisocia</name>
    <dbReference type="NCBI Taxonomy" id="2528026"/>
    <lineage>
        <taxon>Bacteria</taxon>
        <taxon>Pseudomonadati</taxon>
        <taxon>Planctomycetota</taxon>
        <taxon>Planctomycetia</taxon>
        <taxon>Planctomycetales</taxon>
        <taxon>Planctomycetaceae</taxon>
        <taxon>Maioricimonas</taxon>
    </lineage>
</organism>
<dbReference type="Pfam" id="PF01478">
    <property type="entry name" value="Peptidase_A24"/>
    <property type="match status" value="1"/>
</dbReference>
<keyword evidence="2" id="KW-1133">Transmembrane helix</keyword>
<reference evidence="4 5" key="1">
    <citation type="submission" date="2019-02" db="EMBL/GenBank/DDBJ databases">
        <title>Deep-cultivation of Planctomycetes and their phenomic and genomic characterization uncovers novel biology.</title>
        <authorList>
            <person name="Wiegand S."/>
            <person name="Jogler M."/>
            <person name="Boedeker C."/>
            <person name="Pinto D."/>
            <person name="Vollmers J."/>
            <person name="Rivas-Marin E."/>
            <person name="Kohn T."/>
            <person name="Peeters S.H."/>
            <person name="Heuer A."/>
            <person name="Rast P."/>
            <person name="Oberbeckmann S."/>
            <person name="Bunk B."/>
            <person name="Jeske O."/>
            <person name="Meyerdierks A."/>
            <person name="Storesund J.E."/>
            <person name="Kallscheuer N."/>
            <person name="Luecker S."/>
            <person name="Lage O.M."/>
            <person name="Pohl T."/>
            <person name="Merkel B.J."/>
            <person name="Hornburger P."/>
            <person name="Mueller R.-W."/>
            <person name="Bruemmer F."/>
            <person name="Labrenz M."/>
            <person name="Spormann A.M."/>
            <person name="Op den Camp H."/>
            <person name="Overmann J."/>
            <person name="Amann R."/>
            <person name="Jetten M.S.M."/>
            <person name="Mascher T."/>
            <person name="Medema M.H."/>
            <person name="Devos D.P."/>
            <person name="Kaster A.-K."/>
            <person name="Ovreas L."/>
            <person name="Rohde M."/>
            <person name="Galperin M.Y."/>
            <person name="Jogler C."/>
        </authorList>
    </citation>
    <scope>NUCLEOTIDE SEQUENCE [LARGE SCALE GENOMIC DNA]</scope>
    <source>
        <strain evidence="4 5">Mal4</strain>
    </source>
</reference>
<feature type="transmembrane region" description="Helical" evidence="2">
    <location>
        <begin position="89"/>
        <end position="111"/>
    </location>
</feature>
<dbReference type="EMBL" id="CP036275">
    <property type="protein sequence ID" value="QDU37278.1"/>
    <property type="molecule type" value="Genomic_DNA"/>
</dbReference>
<name>A0A517Z462_9PLAN</name>
<sequence>MLIPLTIASVTDARRHKIYNWTTYPGILAGCAAQTWEHGWPGFEDSVVGFFTCGLIMLLCFVLFNMGGGDVKLIAMMGAGLGLQDGVEAMLWTFTLAFIVGLAMIIFQIGLPTFVGKLWEYGGYVIRAGGKVPVRDEDREPLQRWLFLAPAALAAVIIVRGRLFQ</sequence>
<comment type="similarity">
    <text evidence="1">Belongs to the peptidase A24 family.</text>
</comment>
<dbReference type="Proteomes" id="UP000320496">
    <property type="component" value="Chromosome"/>
</dbReference>
<dbReference type="PANTHER" id="PTHR30487">
    <property type="entry name" value="TYPE 4 PREPILIN-LIKE PROTEINS LEADER PEPTIDE-PROCESSING ENZYME"/>
    <property type="match status" value="1"/>
</dbReference>
<keyword evidence="5" id="KW-1185">Reference proteome</keyword>